<keyword evidence="2" id="KW-1133">Transmembrane helix</keyword>
<dbReference type="Proteomes" id="UP000054937">
    <property type="component" value="Unassembled WGS sequence"/>
</dbReference>
<keyword evidence="2" id="KW-0812">Transmembrane</keyword>
<feature type="transmembrane region" description="Helical" evidence="2">
    <location>
        <begin position="167"/>
        <end position="186"/>
    </location>
</feature>
<evidence type="ECO:0000313" key="3">
    <source>
        <dbReference type="EMBL" id="KRX01683.1"/>
    </source>
</evidence>
<evidence type="ECO:0008006" key="5">
    <source>
        <dbReference type="Google" id="ProtNLM"/>
    </source>
</evidence>
<evidence type="ECO:0000256" key="2">
    <source>
        <dbReference type="SAM" id="Phobius"/>
    </source>
</evidence>
<proteinExistence type="predicted"/>
<name>A0A0V0QH97_PSEPJ</name>
<dbReference type="EMBL" id="LDAU01000166">
    <property type="protein sequence ID" value="KRX01683.1"/>
    <property type="molecule type" value="Genomic_DNA"/>
</dbReference>
<organism evidence="3 4">
    <name type="scientific">Pseudocohnilembus persalinus</name>
    <name type="common">Ciliate</name>
    <dbReference type="NCBI Taxonomy" id="266149"/>
    <lineage>
        <taxon>Eukaryota</taxon>
        <taxon>Sar</taxon>
        <taxon>Alveolata</taxon>
        <taxon>Ciliophora</taxon>
        <taxon>Intramacronucleata</taxon>
        <taxon>Oligohymenophorea</taxon>
        <taxon>Scuticociliatia</taxon>
        <taxon>Philasterida</taxon>
        <taxon>Pseudocohnilembidae</taxon>
        <taxon>Pseudocohnilembus</taxon>
    </lineage>
</organism>
<accession>A0A0V0QH97</accession>
<sequence length="227" mass="27030">MKDQFLGIQERIDKDEKEQKQQKNQQNNGIQNNNSNTNLNNNLNSNQDNQPIKNNIDLQIDVENNQNERDQQIQQINNFQESKEIDLNLYMQQNKDNNLNRQKNQQLKQKLLDDRSVSKQRYNKIKQDLKSREFYKIDLTKKELIFTIIYIILLISLGFLYKYIFIFANIAGIMTNLIMFVIPSYLNLKINNKTEMYYFSLLLLGLSIYALVSEIIYSTNNEYNAYD</sequence>
<feature type="region of interest" description="Disordered" evidence="1">
    <location>
        <begin position="1"/>
        <end position="52"/>
    </location>
</feature>
<evidence type="ECO:0000313" key="4">
    <source>
        <dbReference type="Proteomes" id="UP000054937"/>
    </source>
</evidence>
<reference evidence="3 4" key="1">
    <citation type="journal article" date="2015" name="Sci. Rep.">
        <title>Genome of the facultative scuticociliatosis pathogen Pseudocohnilembus persalinus provides insight into its virulence through horizontal gene transfer.</title>
        <authorList>
            <person name="Xiong J."/>
            <person name="Wang G."/>
            <person name="Cheng J."/>
            <person name="Tian M."/>
            <person name="Pan X."/>
            <person name="Warren A."/>
            <person name="Jiang C."/>
            <person name="Yuan D."/>
            <person name="Miao W."/>
        </authorList>
    </citation>
    <scope>NUCLEOTIDE SEQUENCE [LARGE SCALE GENOMIC DNA]</scope>
    <source>
        <strain evidence="3">36N120E</strain>
    </source>
</reference>
<comment type="caution">
    <text evidence="3">The sequence shown here is derived from an EMBL/GenBank/DDBJ whole genome shotgun (WGS) entry which is preliminary data.</text>
</comment>
<keyword evidence="4" id="KW-1185">Reference proteome</keyword>
<keyword evidence="2" id="KW-0472">Membrane</keyword>
<dbReference type="InParanoid" id="A0A0V0QH97"/>
<protein>
    <recommendedName>
        <fullName evidence="5">Transmembrane protein</fullName>
    </recommendedName>
</protein>
<feature type="transmembrane region" description="Helical" evidence="2">
    <location>
        <begin position="144"/>
        <end position="161"/>
    </location>
</feature>
<feature type="transmembrane region" description="Helical" evidence="2">
    <location>
        <begin position="198"/>
        <end position="217"/>
    </location>
</feature>
<feature type="compositionally biased region" description="Basic and acidic residues" evidence="1">
    <location>
        <begin position="10"/>
        <end position="21"/>
    </location>
</feature>
<gene>
    <name evidence="3" type="ORF">PPERSA_01553</name>
</gene>
<feature type="compositionally biased region" description="Low complexity" evidence="1">
    <location>
        <begin position="22"/>
        <end position="50"/>
    </location>
</feature>
<evidence type="ECO:0000256" key="1">
    <source>
        <dbReference type="SAM" id="MobiDB-lite"/>
    </source>
</evidence>
<dbReference type="AlphaFoldDB" id="A0A0V0QH97"/>